<dbReference type="HOGENOM" id="CLU_1698736_0_0_1"/>
<reference evidence="3" key="1">
    <citation type="journal article" date="2011" name="PLoS Biol.">
        <title>Gene gain and loss during evolution of obligate parasitism in the white rust pathogen of Arabidopsis thaliana.</title>
        <authorList>
            <person name="Kemen E."/>
            <person name="Gardiner A."/>
            <person name="Schultz-Larsen T."/>
            <person name="Kemen A.C."/>
            <person name="Balmuth A.L."/>
            <person name="Robert-Seilaniantz A."/>
            <person name="Bailey K."/>
            <person name="Holub E."/>
            <person name="Studholme D.J."/>
            <person name="Maclean D."/>
            <person name="Jones J.D."/>
        </authorList>
    </citation>
    <scope>NUCLEOTIDE SEQUENCE</scope>
</reference>
<gene>
    <name evidence="3" type="primary">AlNc14C90G5672</name>
    <name evidence="3" type="ORF">ALNC14_064440</name>
</gene>
<proteinExistence type="predicted"/>
<dbReference type="SMART" id="SM01273">
    <property type="entry name" value="Mago-bind"/>
    <property type="match status" value="1"/>
</dbReference>
<dbReference type="GO" id="GO:0035145">
    <property type="term" value="C:exon-exon junction complex"/>
    <property type="evidence" value="ECO:0007669"/>
    <property type="project" value="TreeGrafter"/>
</dbReference>
<dbReference type="GO" id="GO:0003723">
    <property type="term" value="F:RNA binding"/>
    <property type="evidence" value="ECO:0007669"/>
    <property type="project" value="TreeGrafter"/>
</dbReference>
<dbReference type="AlphaFoldDB" id="F0WGE0"/>
<protein>
    <submittedName>
        <fullName evidence="3">AlNc14C90G5672 protein</fullName>
    </submittedName>
</protein>
<dbReference type="PANTHER" id="PTHR22959">
    <property type="entry name" value="PYM PROTEIN"/>
    <property type="match status" value="1"/>
</dbReference>
<name>F0WGE0_9STRA</name>
<dbReference type="GO" id="GO:1903259">
    <property type="term" value="P:exon-exon junction complex disassembly"/>
    <property type="evidence" value="ECO:0007669"/>
    <property type="project" value="InterPro"/>
</dbReference>
<feature type="compositionally biased region" description="Polar residues" evidence="1">
    <location>
        <begin position="58"/>
        <end position="81"/>
    </location>
</feature>
<dbReference type="EMBL" id="FR824135">
    <property type="protein sequence ID" value="CCA20301.1"/>
    <property type="molecule type" value="Genomic_DNA"/>
</dbReference>
<feature type="domain" description="WIBG Mago-binding" evidence="2">
    <location>
        <begin position="13"/>
        <end position="39"/>
    </location>
</feature>
<organism evidence="3">
    <name type="scientific">Albugo laibachii Nc14</name>
    <dbReference type="NCBI Taxonomy" id="890382"/>
    <lineage>
        <taxon>Eukaryota</taxon>
        <taxon>Sar</taxon>
        <taxon>Stramenopiles</taxon>
        <taxon>Oomycota</taxon>
        <taxon>Peronosporomycetes</taxon>
        <taxon>Albuginales</taxon>
        <taxon>Albuginaceae</taxon>
        <taxon>Albugo</taxon>
    </lineage>
</organism>
<dbReference type="InterPro" id="IPR036348">
    <property type="entry name" value="WIBG_N_sf"/>
</dbReference>
<evidence type="ECO:0000313" key="3">
    <source>
        <dbReference type="EMBL" id="CCA20301.1"/>
    </source>
</evidence>
<accession>F0WGE0</accession>
<dbReference type="InterPro" id="IPR015362">
    <property type="entry name" value="WIBG_mago-bd"/>
</dbReference>
<reference evidence="3" key="2">
    <citation type="submission" date="2011-02" db="EMBL/GenBank/DDBJ databases">
        <authorList>
            <person name="MacLean D."/>
        </authorList>
    </citation>
    <scope>NUCLEOTIDE SEQUENCE</scope>
</reference>
<dbReference type="Pfam" id="PF09282">
    <property type="entry name" value="Mago-bind"/>
    <property type="match status" value="1"/>
</dbReference>
<evidence type="ECO:0000259" key="2">
    <source>
        <dbReference type="SMART" id="SM01273"/>
    </source>
</evidence>
<dbReference type="PANTHER" id="PTHR22959:SF0">
    <property type="entry name" value="PARTNER OF Y14 AND MAGO"/>
    <property type="match status" value="1"/>
</dbReference>
<dbReference type="GO" id="GO:0005737">
    <property type="term" value="C:cytoplasm"/>
    <property type="evidence" value="ECO:0007669"/>
    <property type="project" value="TreeGrafter"/>
</dbReference>
<dbReference type="InterPro" id="IPR039333">
    <property type="entry name" value="PYM1"/>
</dbReference>
<evidence type="ECO:0000256" key="1">
    <source>
        <dbReference type="SAM" id="MobiDB-lite"/>
    </source>
</evidence>
<dbReference type="SUPFAM" id="SSF101931">
    <property type="entry name" value="Pym (Within the bgcn gene intron protein, WIBG), N-terminal domain"/>
    <property type="match status" value="1"/>
</dbReference>
<feature type="region of interest" description="Disordered" evidence="1">
    <location>
        <begin position="42"/>
        <end position="155"/>
    </location>
</feature>
<sequence length="155" mass="17386">MVYSLQNISEVDGERYIAASIRPDGTVRKTIRIRAGHIMQDEIPKYQASAHRKKKNSDANSSKPNSDTNSSKMNSDANSSRTKSDSLVAAMETLQIRTGNREAKTEGISRTANCRWKRSSQTQQYRKKFDKPKKAISKEQLPNDLEGVTTPKSPN</sequence>